<accession>A0A6A6H3R8</accession>
<evidence type="ECO:0000256" key="3">
    <source>
        <dbReference type="ARBA" id="ARBA00022448"/>
    </source>
</evidence>
<feature type="transmembrane region" description="Helical" evidence="7">
    <location>
        <begin position="139"/>
        <end position="165"/>
    </location>
</feature>
<comment type="similarity">
    <text evidence="2">Belongs to the SLC29A/ENT transporter (TC 2.A.57) family.</text>
</comment>
<feature type="transmembrane region" description="Helical" evidence="7">
    <location>
        <begin position="319"/>
        <end position="340"/>
    </location>
</feature>
<dbReference type="GO" id="GO:0005886">
    <property type="term" value="C:plasma membrane"/>
    <property type="evidence" value="ECO:0007669"/>
    <property type="project" value="TreeGrafter"/>
</dbReference>
<evidence type="ECO:0000256" key="4">
    <source>
        <dbReference type="ARBA" id="ARBA00022692"/>
    </source>
</evidence>
<evidence type="ECO:0000256" key="7">
    <source>
        <dbReference type="SAM" id="Phobius"/>
    </source>
</evidence>
<dbReference type="PANTHER" id="PTHR10332">
    <property type="entry name" value="EQUILIBRATIVE NUCLEOSIDE TRANSPORTER"/>
    <property type="match status" value="1"/>
</dbReference>
<protein>
    <submittedName>
        <fullName evidence="8">Nucleoside transporter family</fullName>
    </submittedName>
</protein>
<feature type="transmembrane region" description="Helical" evidence="7">
    <location>
        <begin position="111"/>
        <end position="133"/>
    </location>
</feature>
<feature type="transmembrane region" description="Helical" evidence="7">
    <location>
        <begin position="281"/>
        <end position="299"/>
    </location>
</feature>
<evidence type="ECO:0000256" key="2">
    <source>
        <dbReference type="ARBA" id="ARBA00007965"/>
    </source>
</evidence>
<dbReference type="OrthoDB" id="46396at2759"/>
<evidence type="ECO:0000313" key="9">
    <source>
        <dbReference type="Proteomes" id="UP000800092"/>
    </source>
</evidence>
<keyword evidence="5 7" id="KW-1133">Transmembrane helix</keyword>
<proteinExistence type="inferred from homology"/>
<dbReference type="GO" id="GO:0034257">
    <property type="term" value="F:nicotinamide riboside transmembrane transporter activity"/>
    <property type="evidence" value="ECO:0007669"/>
    <property type="project" value="TreeGrafter"/>
</dbReference>
<dbReference type="PIRSF" id="PIRSF016379">
    <property type="entry name" value="ENT"/>
    <property type="match status" value="1"/>
</dbReference>
<evidence type="ECO:0000256" key="1">
    <source>
        <dbReference type="ARBA" id="ARBA00004141"/>
    </source>
</evidence>
<keyword evidence="6 7" id="KW-0472">Membrane</keyword>
<dbReference type="SUPFAM" id="SSF103473">
    <property type="entry name" value="MFS general substrate transporter"/>
    <property type="match status" value="1"/>
</dbReference>
<feature type="transmembrane region" description="Helical" evidence="7">
    <location>
        <begin position="177"/>
        <end position="198"/>
    </location>
</feature>
<dbReference type="GO" id="GO:0015205">
    <property type="term" value="F:nucleobase transmembrane transporter activity"/>
    <property type="evidence" value="ECO:0007669"/>
    <property type="project" value="TreeGrafter"/>
</dbReference>
<gene>
    <name evidence="8" type="ORF">EV356DRAFT_449634</name>
</gene>
<sequence length="446" mass="48306">MERIRKALRRKPSYEPIEGGAIGPDGEPIEAGTAIFSWNVYSVFFLVGIAMLWAWNMFLAAGPYLKYRFSESEPIQRSFQSAELSVSTVANLGSMLVLQKLQKNASYPKRVLASLIINIVTFVALTLSTKLFLGTSAGGYFAFIIIAVFATSLATGLCQNGIFAYAQAFGREEYTQAIMTGQAVAGVLPCLAQIGSVLSVPDTEANAQETAHRQSNSAFAYFLTAVGISLITLLAFSYLRARQASILKKDVQDASSDTPIEHDETERKPVPFSVLAWKLRYLASSVFITFALAMTFPVYTQRIVSVRSSTNLPRIFRPAAFIPLGFLFWNSGDLFGRLITGFPGLSLTQRPRILLVLAIARSGFVPLYLLCNLDGNGAVVKSDAFYLGIVQFFFGLTNGFVGSTSMMGAGEWVEPQEREAAGGFMGLCLVAGLAFGSLASFVASGT</sequence>
<feature type="transmembrane region" description="Helical" evidence="7">
    <location>
        <begin position="421"/>
        <end position="443"/>
    </location>
</feature>
<dbReference type="PRINTS" id="PR01130">
    <property type="entry name" value="DERENTRNSPRT"/>
</dbReference>
<feature type="transmembrane region" description="Helical" evidence="7">
    <location>
        <begin position="38"/>
        <end position="58"/>
    </location>
</feature>
<dbReference type="Proteomes" id="UP000800092">
    <property type="component" value="Unassembled WGS sequence"/>
</dbReference>
<organism evidence="8 9">
    <name type="scientific">Viridothelium virens</name>
    <name type="common">Speckled blister lichen</name>
    <name type="synonym">Trypethelium virens</name>
    <dbReference type="NCBI Taxonomy" id="1048519"/>
    <lineage>
        <taxon>Eukaryota</taxon>
        <taxon>Fungi</taxon>
        <taxon>Dikarya</taxon>
        <taxon>Ascomycota</taxon>
        <taxon>Pezizomycotina</taxon>
        <taxon>Dothideomycetes</taxon>
        <taxon>Dothideomycetes incertae sedis</taxon>
        <taxon>Trypetheliales</taxon>
        <taxon>Trypetheliaceae</taxon>
        <taxon>Viridothelium</taxon>
    </lineage>
</organism>
<keyword evidence="3" id="KW-0813">Transport</keyword>
<dbReference type="AlphaFoldDB" id="A0A6A6H3R8"/>
<keyword evidence="9" id="KW-1185">Reference proteome</keyword>
<reference evidence="8" key="1">
    <citation type="journal article" date="2020" name="Stud. Mycol.">
        <title>101 Dothideomycetes genomes: a test case for predicting lifestyles and emergence of pathogens.</title>
        <authorList>
            <person name="Haridas S."/>
            <person name="Albert R."/>
            <person name="Binder M."/>
            <person name="Bloem J."/>
            <person name="Labutti K."/>
            <person name="Salamov A."/>
            <person name="Andreopoulos B."/>
            <person name="Baker S."/>
            <person name="Barry K."/>
            <person name="Bills G."/>
            <person name="Bluhm B."/>
            <person name="Cannon C."/>
            <person name="Castanera R."/>
            <person name="Culley D."/>
            <person name="Daum C."/>
            <person name="Ezra D."/>
            <person name="Gonzalez J."/>
            <person name="Henrissat B."/>
            <person name="Kuo A."/>
            <person name="Liang C."/>
            <person name="Lipzen A."/>
            <person name="Lutzoni F."/>
            <person name="Magnuson J."/>
            <person name="Mondo S."/>
            <person name="Nolan M."/>
            <person name="Ohm R."/>
            <person name="Pangilinan J."/>
            <person name="Park H.-J."/>
            <person name="Ramirez L."/>
            <person name="Alfaro M."/>
            <person name="Sun H."/>
            <person name="Tritt A."/>
            <person name="Yoshinaga Y."/>
            <person name="Zwiers L.-H."/>
            <person name="Turgeon B."/>
            <person name="Goodwin S."/>
            <person name="Spatafora J."/>
            <person name="Crous P."/>
            <person name="Grigoriev I."/>
        </authorList>
    </citation>
    <scope>NUCLEOTIDE SEQUENCE</scope>
    <source>
        <strain evidence="8">Tuck. ex Michener</strain>
    </source>
</reference>
<dbReference type="GO" id="GO:0000329">
    <property type="term" value="C:fungal-type vacuole membrane"/>
    <property type="evidence" value="ECO:0007669"/>
    <property type="project" value="TreeGrafter"/>
</dbReference>
<comment type="subcellular location">
    <subcellularLocation>
        <location evidence="1">Membrane</location>
        <topology evidence="1">Multi-pass membrane protein</topology>
    </subcellularLocation>
</comment>
<evidence type="ECO:0000256" key="5">
    <source>
        <dbReference type="ARBA" id="ARBA00022989"/>
    </source>
</evidence>
<keyword evidence="4 7" id="KW-0812">Transmembrane</keyword>
<evidence type="ECO:0000313" key="8">
    <source>
        <dbReference type="EMBL" id="KAF2232632.1"/>
    </source>
</evidence>
<dbReference type="EMBL" id="ML991813">
    <property type="protein sequence ID" value="KAF2232632.1"/>
    <property type="molecule type" value="Genomic_DNA"/>
</dbReference>
<dbReference type="InterPro" id="IPR036259">
    <property type="entry name" value="MFS_trans_sf"/>
</dbReference>
<name>A0A6A6H3R8_VIRVR</name>
<feature type="transmembrane region" description="Helical" evidence="7">
    <location>
        <begin position="352"/>
        <end position="370"/>
    </location>
</feature>
<feature type="transmembrane region" description="Helical" evidence="7">
    <location>
        <begin position="385"/>
        <end position="409"/>
    </location>
</feature>
<dbReference type="PANTHER" id="PTHR10332:SF88">
    <property type="entry name" value="EQUILIBRATIVE NUCLEOSIDE TRANSPORTER 1, ISOFORM A"/>
    <property type="match status" value="1"/>
</dbReference>
<dbReference type="Pfam" id="PF01733">
    <property type="entry name" value="Nucleoside_tran"/>
    <property type="match status" value="1"/>
</dbReference>
<feature type="transmembrane region" description="Helical" evidence="7">
    <location>
        <begin position="78"/>
        <end position="99"/>
    </location>
</feature>
<dbReference type="InterPro" id="IPR002259">
    <property type="entry name" value="Eqnu_transpt"/>
</dbReference>
<feature type="transmembrane region" description="Helical" evidence="7">
    <location>
        <begin position="218"/>
        <end position="239"/>
    </location>
</feature>
<evidence type="ECO:0000256" key="6">
    <source>
        <dbReference type="ARBA" id="ARBA00023136"/>
    </source>
</evidence>